<evidence type="ECO:0000313" key="1">
    <source>
        <dbReference type="EMBL" id="SVE14301.1"/>
    </source>
</evidence>
<gene>
    <name evidence="1" type="ORF">METZ01_LOCUS467155</name>
</gene>
<reference evidence="1" key="1">
    <citation type="submission" date="2018-05" db="EMBL/GenBank/DDBJ databases">
        <authorList>
            <person name="Lanie J.A."/>
            <person name="Ng W.-L."/>
            <person name="Kazmierczak K.M."/>
            <person name="Andrzejewski T.M."/>
            <person name="Davidsen T.M."/>
            <person name="Wayne K.J."/>
            <person name="Tettelin H."/>
            <person name="Glass J.I."/>
            <person name="Rusch D."/>
            <person name="Podicherti R."/>
            <person name="Tsui H.-C.T."/>
            <person name="Winkler M.E."/>
        </authorList>
    </citation>
    <scope>NUCLEOTIDE SEQUENCE</scope>
</reference>
<sequence length="26" mass="2850">VIKIKVVQEVIEPAKTTEPAKDETSP</sequence>
<dbReference type="EMBL" id="UINC01197026">
    <property type="protein sequence ID" value="SVE14301.1"/>
    <property type="molecule type" value="Genomic_DNA"/>
</dbReference>
<dbReference type="AlphaFoldDB" id="A0A383B340"/>
<organism evidence="1">
    <name type="scientific">marine metagenome</name>
    <dbReference type="NCBI Taxonomy" id="408172"/>
    <lineage>
        <taxon>unclassified sequences</taxon>
        <taxon>metagenomes</taxon>
        <taxon>ecological metagenomes</taxon>
    </lineage>
</organism>
<accession>A0A383B340</accession>
<name>A0A383B340_9ZZZZ</name>
<feature type="non-terminal residue" evidence="1">
    <location>
        <position position="1"/>
    </location>
</feature>
<protein>
    <submittedName>
        <fullName evidence="1">Uncharacterized protein</fullName>
    </submittedName>
</protein>
<proteinExistence type="predicted"/>